<proteinExistence type="predicted"/>
<evidence type="ECO:0008006" key="3">
    <source>
        <dbReference type="Google" id="ProtNLM"/>
    </source>
</evidence>
<protein>
    <recommendedName>
        <fullName evidence="3">Cytochrome P450</fullName>
    </recommendedName>
</protein>
<sequence>MTADPRSDGPPAAVAVEGLREQFPGIPLWYGLHTRMFWALVQVADSPRLVEAITPQELATAIRQPRLWPWPSR</sequence>
<evidence type="ECO:0000313" key="1">
    <source>
        <dbReference type="EMBL" id="GAA2441049.1"/>
    </source>
</evidence>
<dbReference type="EMBL" id="BAAARW010000026">
    <property type="protein sequence ID" value="GAA2441049.1"/>
    <property type="molecule type" value="Genomic_DNA"/>
</dbReference>
<gene>
    <name evidence="1" type="ORF">GCM10010191_66440</name>
</gene>
<comment type="caution">
    <text evidence="1">The sequence shown here is derived from an EMBL/GenBank/DDBJ whole genome shotgun (WGS) entry which is preliminary data.</text>
</comment>
<accession>A0ABN3JXT5</accession>
<dbReference type="Proteomes" id="UP001501231">
    <property type="component" value="Unassembled WGS sequence"/>
</dbReference>
<name>A0ABN3JXT5_9ACTN</name>
<reference evidence="1 2" key="1">
    <citation type="journal article" date="2019" name="Int. J. Syst. Evol. Microbiol.">
        <title>The Global Catalogue of Microorganisms (GCM) 10K type strain sequencing project: providing services to taxonomists for standard genome sequencing and annotation.</title>
        <authorList>
            <consortium name="The Broad Institute Genomics Platform"/>
            <consortium name="The Broad Institute Genome Sequencing Center for Infectious Disease"/>
            <person name="Wu L."/>
            <person name="Ma J."/>
        </authorList>
    </citation>
    <scope>NUCLEOTIDE SEQUENCE [LARGE SCALE GENOMIC DNA]</scope>
    <source>
        <strain evidence="1 2">JCM 3325</strain>
    </source>
</reference>
<dbReference type="RefSeq" id="WP_344594361.1">
    <property type="nucleotide sequence ID" value="NZ_BAAARW010000026.1"/>
</dbReference>
<keyword evidence="2" id="KW-1185">Reference proteome</keyword>
<evidence type="ECO:0000313" key="2">
    <source>
        <dbReference type="Proteomes" id="UP001501231"/>
    </source>
</evidence>
<organism evidence="1 2">
    <name type="scientific">Actinomadura vinacea</name>
    <dbReference type="NCBI Taxonomy" id="115336"/>
    <lineage>
        <taxon>Bacteria</taxon>
        <taxon>Bacillati</taxon>
        <taxon>Actinomycetota</taxon>
        <taxon>Actinomycetes</taxon>
        <taxon>Streptosporangiales</taxon>
        <taxon>Thermomonosporaceae</taxon>
        <taxon>Actinomadura</taxon>
    </lineage>
</organism>